<dbReference type="PROSITE" id="PS50994">
    <property type="entry name" value="INTEGRASE"/>
    <property type="match status" value="1"/>
</dbReference>
<dbReference type="Gene3D" id="3.30.420.10">
    <property type="entry name" value="Ribonuclease H-like superfamily/Ribonuclease H"/>
    <property type="match status" value="1"/>
</dbReference>
<feature type="domain" description="Integrase catalytic" evidence="1">
    <location>
        <begin position="184"/>
        <end position="282"/>
    </location>
</feature>
<dbReference type="InterPro" id="IPR048020">
    <property type="entry name" value="Transpos_IS3"/>
</dbReference>
<dbReference type="Proteomes" id="UP001597353">
    <property type="component" value="Unassembled WGS sequence"/>
</dbReference>
<protein>
    <submittedName>
        <fullName evidence="2">IS3 family transposase</fullName>
    </submittedName>
</protein>
<dbReference type="EMBL" id="JBHUGH010000023">
    <property type="protein sequence ID" value="MFD1913951.1"/>
    <property type="molecule type" value="Genomic_DNA"/>
</dbReference>
<keyword evidence="3" id="KW-1185">Reference proteome</keyword>
<sequence length="391" mass="43820">MQSTISVLSRWLNQERDVIEPSEAPVDLHAELKRLRRENAVLEAGARHPEKSRGLLRERGKSMTFGFIEAEKASFPINRMCRVLGVSQSGFFAWQERPACRRQQQDLVYLAHIRTAFTLSHGTYGSPRMHRDLVDEGHEIGRHRAARLMRANQLIARQRRRFKRTTDSEHAWPVAPNLVCQDFTADAPDRKWGTDTSYIWTAEGWLYLAVVLDLFSRRVIGWATSDRLKRELAVEALRRALVARNPAPGLVHHSGRGSQYCSVDYQALLRKRGILISMSTPGRFAIAVGASTSEISAARIWTVGVFMRGILPNKPLVGNAGYGPYCAWADLMTASQQVLARTAPGLLAVVDWLTMFPQCSVGLEGRSRTCRKPARKISAATTSRLRSVSSS</sequence>
<dbReference type="InterPro" id="IPR050900">
    <property type="entry name" value="Transposase_IS3/IS150/IS904"/>
</dbReference>
<dbReference type="RefSeq" id="WP_390264682.1">
    <property type="nucleotide sequence ID" value="NZ_JBHUGH010000023.1"/>
</dbReference>
<dbReference type="InterPro" id="IPR001584">
    <property type="entry name" value="Integrase_cat-core"/>
</dbReference>
<organism evidence="2 3">
    <name type="scientific">Halodurantibacterium flavum</name>
    <dbReference type="NCBI Taxonomy" id="1382802"/>
    <lineage>
        <taxon>Bacteria</taxon>
        <taxon>Pseudomonadati</taxon>
        <taxon>Pseudomonadota</taxon>
        <taxon>Alphaproteobacteria</taxon>
        <taxon>Rhodobacterales</taxon>
        <taxon>Paracoccaceae</taxon>
        <taxon>Halodurantibacterium</taxon>
    </lineage>
</organism>
<accession>A0ABW4S8N2</accession>
<evidence type="ECO:0000313" key="3">
    <source>
        <dbReference type="Proteomes" id="UP001597353"/>
    </source>
</evidence>
<name>A0ABW4S8N2_9RHOB</name>
<dbReference type="InterPro" id="IPR036397">
    <property type="entry name" value="RNaseH_sf"/>
</dbReference>
<dbReference type="NCBIfam" id="NF033516">
    <property type="entry name" value="transpos_IS3"/>
    <property type="match status" value="1"/>
</dbReference>
<dbReference type="PANTHER" id="PTHR46889:SF4">
    <property type="entry name" value="TRANSPOSASE INSO FOR INSERTION SEQUENCE ELEMENT IS911B-RELATED"/>
    <property type="match status" value="1"/>
</dbReference>
<dbReference type="Pfam" id="PF00665">
    <property type="entry name" value="rve"/>
    <property type="match status" value="1"/>
</dbReference>
<dbReference type="Pfam" id="PF13276">
    <property type="entry name" value="HTH_21"/>
    <property type="match status" value="1"/>
</dbReference>
<gene>
    <name evidence="2" type="ORF">ACFSGJ_17195</name>
</gene>
<dbReference type="InterPro" id="IPR025948">
    <property type="entry name" value="HTH-like_dom"/>
</dbReference>
<comment type="caution">
    <text evidence="2">The sequence shown here is derived from an EMBL/GenBank/DDBJ whole genome shotgun (WGS) entry which is preliminary data.</text>
</comment>
<evidence type="ECO:0000313" key="2">
    <source>
        <dbReference type="EMBL" id="MFD1913951.1"/>
    </source>
</evidence>
<evidence type="ECO:0000259" key="1">
    <source>
        <dbReference type="PROSITE" id="PS50994"/>
    </source>
</evidence>
<dbReference type="PANTHER" id="PTHR46889">
    <property type="entry name" value="TRANSPOSASE INSF FOR INSERTION SEQUENCE IS3B-RELATED"/>
    <property type="match status" value="1"/>
</dbReference>
<dbReference type="InterPro" id="IPR012337">
    <property type="entry name" value="RNaseH-like_sf"/>
</dbReference>
<dbReference type="SUPFAM" id="SSF53098">
    <property type="entry name" value="Ribonuclease H-like"/>
    <property type="match status" value="1"/>
</dbReference>
<proteinExistence type="predicted"/>
<reference evidence="3" key="1">
    <citation type="journal article" date="2019" name="Int. J. Syst. Evol. Microbiol.">
        <title>The Global Catalogue of Microorganisms (GCM) 10K type strain sequencing project: providing services to taxonomists for standard genome sequencing and annotation.</title>
        <authorList>
            <consortium name="The Broad Institute Genomics Platform"/>
            <consortium name="The Broad Institute Genome Sequencing Center for Infectious Disease"/>
            <person name="Wu L."/>
            <person name="Ma J."/>
        </authorList>
    </citation>
    <scope>NUCLEOTIDE SEQUENCE [LARGE SCALE GENOMIC DNA]</scope>
    <source>
        <strain evidence="3">CGMCC 4.7242</strain>
    </source>
</reference>